<feature type="transmembrane region" description="Helical" evidence="14">
    <location>
        <begin position="853"/>
        <end position="872"/>
    </location>
</feature>
<dbReference type="Proteomes" id="UP001365542">
    <property type="component" value="Unassembled WGS sequence"/>
</dbReference>
<keyword evidence="7 14" id="KW-0812">Transmembrane</keyword>
<accession>A0AAV9X0T5</accession>
<dbReference type="EC" id="2.-.-.-" evidence="14"/>
<organism evidence="17 18">
    <name type="scientific">Orbilia ellipsospora</name>
    <dbReference type="NCBI Taxonomy" id="2528407"/>
    <lineage>
        <taxon>Eukaryota</taxon>
        <taxon>Fungi</taxon>
        <taxon>Dikarya</taxon>
        <taxon>Ascomycota</taxon>
        <taxon>Pezizomycotina</taxon>
        <taxon>Orbiliomycetes</taxon>
        <taxon>Orbiliales</taxon>
        <taxon>Orbiliaceae</taxon>
        <taxon>Orbilia</taxon>
    </lineage>
</organism>
<dbReference type="GO" id="GO:0005789">
    <property type="term" value="C:endoplasmic reticulum membrane"/>
    <property type="evidence" value="ECO:0007669"/>
    <property type="project" value="UniProtKB-SubCell"/>
</dbReference>
<feature type="transmembrane region" description="Helical" evidence="14">
    <location>
        <begin position="536"/>
        <end position="557"/>
    </location>
</feature>
<evidence type="ECO:0000256" key="4">
    <source>
        <dbReference type="ARBA" id="ARBA00020831"/>
    </source>
</evidence>
<dbReference type="Pfam" id="PF00884">
    <property type="entry name" value="Sulfatase"/>
    <property type="match status" value="1"/>
</dbReference>
<gene>
    <name evidence="17" type="primary">MCD4_1</name>
    <name evidence="17" type="ORF">TWF694_002773</name>
</gene>
<evidence type="ECO:0000256" key="6">
    <source>
        <dbReference type="ARBA" id="ARBA00022679"/>
    </source>
</evidence>
<comment type="subcellular location">
    <subcellularLocation>
        <location evidence="1 14">Endoplasmic reticulum membrane</location>
        <topology evidence="1 14">Multi-pass membrane protein</topology>
    </subcellularLocation>
</comment>
<feature type="transmembrane region" description="Helical" evidence="14">
    <location>
        <begin position="680"/>
        <end position="698"/>
    </location>
</feature>
<keyword evidence="10 14" id="KW-0472">Membrane</keyword>
<evidence type="ECO:0000256" key="7">
    <source>
        <dbReference type="ARBA" id="ARBA00022692"/>
    </source>
</evidence>
<feature type="transmembrane region" description="Helical" evidence="14">
    <location>
        <begin position="718"/>
        <end position="737"/>
    </location>
</feature>
<keyword evidence="9 14" id="KW-1133">Transmembrane helix</keyword>
<feature type="transmembrane region" description="Helical" evidence="14">
    <location>
        <begin position="501"/>
        <end position="524"/>
    </location>
</feature>
<keyword evidence="8 14" id="KW-0256">Endoplasmic reticulum</keyword>
<dbReference type="InterPro" id="IPR007070">
    <property type="entry name" value="GPI_EtnP_transferase_1"/>
</dbReference>
<feature type="transmembrane region" description="Helical" evidence="14">
    <location>
        <begin position="563"/>
        <end position="581"/>
    </location>
</feature>
<name>A0AAV9X0T5_9PEZI</name>
<reference evidence="17 18" key="1">
    <citation type="submission" date="2019-10" db="EMBL/GenBank/DDBJ databases">
        <authorList>
            <person name="Palmer J.M."/>
        </authorList>
    </citation>
    <scope>NUCLEOTIDE SEQUENCE [LARGE SCALE GENOMIC DNA]</scope>
    <source>
        <strain evidence="17 18">TWF694</strain>
    </source>
</reference>
<evidence type="ECO:0000256" key="12">
    <source>
        <dbReference type="ARBA" id="ARBA00023316"/>
    </source>
</evidence>
<feature type="transmembrane region" description="Helical" evidence="14">
    <location>
        <begin position="757"/>
        <end position="778"/>
    </location>
</feature>
<keyword evidence="5 14" id="KW-0337">GPI-anchor biosynthesis</keyword>
<protein>
    <recommendedName>
        <fullName evidence="4 14">GPI ethanolamine phosphate transferase 1</fullName>
        <ecNumber evidence="14">2.-.-.-</ecNumber>
    </recommendedName>
</protein>
<dbReference type="PANTHER" id="PTHR12250">
    <property type="entry name" value="PHOSPHATIDYLINOSITOL GLYCAN, CLASS N"/>
    <property type="match status" value="1"/>
</dbReference>
<dbReference type="InterPro" id="IPR037671">
    <property type="entry name" value="PIGN_N"/>
</dbReference>
<evidence type="ECO:0000256" key="10">
    <source>
        <dbReference type="ARBA" id="ARBA00023136"/>
    </source>
</evidence>
<dbReference type="PANTHER" id="PTHR12250:SF0">
    <property type="entry name" value="GPI ETHANOLAMINE PHOSPHATE TRANSFERASE 1"/>
    <property type="match status" value="1"/>
</dbReference>
<comment type="function">
    <text evidence="13 14">Ethanolamine phosphate transferase involved in glycosylphosphatidylinositol-anchor biosynthesis. Transfers ethanolamine phosphate to the first alpha-1,4-linked mannose of the glycosylphosphatidylinositol precursor of GPI-anchor.</text>
</comment>
<dbReference type="EMBL" id="JAVHJO010000012">
    <property type="protein sequence ID" value="KAK6531587.1"/>
    <property type="molecule type" value="Genomic_DNA"/>
</dbReference>
<sequence length="996" mass="111793">MQLTRLTFLAIAAIFHFAYIWSIFDIYFVSPIVHGMRHHSSGIEAPAKRLFLIVGLLKSYHLRDLSFCLSSFLNILKLLLSLLSGVFLCTDPRSLQSDTLGDGLRADKCFQSHTPPFLQDGDDAEPRPLAPFLRSRILHEGSFGVSHTRMPTESRPGHVALIAGLYEDVSAVTTGWKLNPVNFDSVFNQSRHTWSWGSPDILPMFKEGAIPGRIDAFTYSEEDEDWTADATMLDTWVFDHVNDFFAQAASDPKLRAAVHADKIVFFLHLLGLDTSGHAYRPYSQEYLRNLEIVDQGVERLVQMVNNFYDNDGKTAWVFTADHGMSDWGSHGDGHPDNTRTPLIAWGAGIRKPDVTHTGVAQGHDLFSSDWNLDHVKRVDVDQADVAALMAHLVGLDYPANSVGVLPLDYLDATDRAKAQSIFANALEILEMFKVKEATKMATQINFVPFAPLHDGPNSNRSRIASIRALIESEDYSTAINHCKSLISDSLQGLRYMQTYDWLFLRTLVTLGYLGWILFALAFVIQQHFLQKPAGSEWSIGAFIGFLSLLIGVFALMYLQHSPWTYYIYAFAPIFFWWQVWVSRDSFTIGLPLLAQGHGKQRTTRLVIESLGFLTILEAIVYGYFQRIVFTICFVLATTWPLLHGRDFVKQNVYTVAFWMISCLSMSVFTVLPVIKVESLVQIHAAGFLMLAAGIGYTMQGHRIFHPHEQKFLRAFHGLYMQSLLGFQCGLIGLSMIVTHGSVESLRSKQGLPFGNRVLGWSILGISLITLLLHGFSPLGHYQHRLMVLFLTFSPAFIILTISYEGLFYVAFCAMLASWVQMEYTLHRSASKTEDRKKNYNNGIRPLVLGDNRIALFFFFFIQAGFFGTGNVASLSSFSLESVTRLIPVFNPFAMGALLIFKLLIPFVIISANLGILNRILRVPPSALFMIVMSISDILTLNFFYMVKDEGSWLDIGTTISHFVIASLLCVFVAILELLSELLVGDVTVGEADEKVD</sequence>
<dbReference type="InterPro" id="IPR000917">
    <property type="entry name" value="Sulfatase_N"/>
</dbReference>
<dbReference type="AlphaFoldDB" id="A0AAV9X0T5"/>
<evidence type="ECO:0000256" key="5">
    <source>
        <dbReference type="ARBA" id="ARBA00022502"/>
    </source>
</evidence>
<dbReference type="GO" id="GO:0006506">
    <property type="term" value="P:GPI anchor biosynthetic process"/>
    <property type="evidence" value="ECO:0007669"/>
    <property type="project" value="UniProtKB-KW"/>
</dbReference>
<dbReference type="GO" id="GO:0071555">
    <property type="term" value="P:cell wall organization"/>
    <property type="evidence" value="ECO:0007669"/>
    <property type="project" value="UniProtKB-KW"/>
</dbReference>
<evidence type="ECO:0000256" key="11">
    <source>
        <dbReference type="ARBA" id="ARBA00023180"/>
    </source>
</evidence>
<feature type="transmembrane region" description="Helical" evidence="14">
    <location>
        <begin position="958"/>
        <end position="978"/>
    </location>
</feature>
<dbReference type="FunFam" id="3.40.720.10:FF:000015">
    <property type="entry name" value="GPI ethanolamine phosphate transferase 1"/>
    <property type="match status" value="1"/>
</dbReference>
<dbReference type="CDD" id="cd16020">
    <property type="entry name" value="GPI_EPT_1"/>
    <property type="match status" value="1"/>
</dbReference>
<keyword evidence="11" id="KW-0325">Glycoprotein</keyword>
<dbReference type="SUPFAM" id="SSF53649">
    <property type="entry name" value="Alkaline phosphatase-like"/>
    <property type="match status" value="1"/>
</dbReference>
<evidence type="ECO:0000313" key="17">
    <source>
        <dbReference type="EMBL" id="KAK6531587.1"/>
    </source>
</evidence>
<dbReference type="Gene3D" id="3.40.720.10">
    <property type="entry name" value="Alkaline Phosphatase, subunit A"/>
    <property type="match status" value="1"/>
</dbReference>
<keyword evidence="12" id="KW-0961">Cell wall biogenesis/degradation</keyword>
<evidence type="ECO:0000256" key="1">
    <source>
        <dbReference type="ARBA" id="ARBA00004477"/>
    </source>
</evidence>
<dbReference type="InterPro" id="IPR017852">
    <property type="entry name" value="GPI_EtnP_transferase_1_C"/>
</dbReference>
<comment type="pathway">
    <text evidence="2 14">Glycolipid biosynthesis; glycosylphosphatidylinositol-anchor biosynthesis.</text>
</comment>
<evidence type="ECO:0000259" key="15">
    <source>
        <dbReference type="Pfam" id="PF00884"/>
    </source>
</evidence>
<evidence type="ECO:0000256" key="8">
    <source>
        <dbReference type="ARBA" id="ARBA00022824"/>
    </source>
</evidence>
<evidence type="ECO:0000256" key="13">
    <source>
        <dbReference type="ARBA" id="ARBA00024850"/>
    </source>
</evidence>
<feature type="transmembrane region" description="Helical" evidence="14">
    <location>
        <begin position="6"/>
        <end position="29"/>
    </location>
</feature>
<feature type="transmembrane region" description="Helical" evidence="14">
    <location>
        <begin position="892"/>
        <end position="915"/>
    </location>
</feature>
<feature type="transmembrane region" description="Helical" evidence="14">
    <location>
        <begin position="655"/>
        <end position="674"/>
    </location>
</feature>
<evidence type="ECO:0000313" key="18">
    <source>
        <dbReference type="Proteomes" id="UP001365542"/>
    </source>
</evidence>
<dbReference type="InterPro" id="IPR017850">
    <property type="entry name" value="Alkaline_phosphatase_core_sf"/>
</dbReference>
<keyword evidence="6 14" id="KW-0808">Transferase</keyword>
<keyword evidence="18" id="KW-1185">Reference proteome</keyword>
<proteinExistence type="inferred from homology"/>
<comment type="caution">
    <text evidence="17">The sequence shown here is derived from an EMBL/GenBank/DDBJ whole genome shotgun (WGS) entry which is preliminary data.</text>
</comment>
<comment type="similarity">
    <text evidence="3 14">Belongs to the PIGG/PIGN/PIGO family. PIGN subfamily.</text>
</comment>
<feature type="transmembrane region" description="Helical" evidence="14">
    <location>
        <begin position="627"/>
        <end position="643"/>
    </location>
</feature>
<feature type="domain" description="GPI ethanolamine phosphate transferase 1 C-terminal" evidence="16">
    <location>
        <begin position="491"/>
        <end position="951"/>
    </location>
</feature>
<evidence type="ECO:0000259" key="16">
    <source>
        <dbReference type="Pfam" id="PF04987"/>
    </source>
</evidence>
<evidence type="ECO:0000256" key="9">
    <source>
        <dbReference type="ARBA" id="ARBA00022989"/>
    </source>
</evidence>
<feature type="transmembrane region" description="Helical" evidence="14">
    <location>
        <begin position="927"/>
        <end position="946"/>
    </location>
</feature>
<evidence type="ECO:0000256" key="14">
    <source>
        <dbReference type="RuleBase" id="RU367138"/>
    </source>
</evidence>
<dbReference type="GO" id="GO:0051377">
    <property type="term" value="F:mannose-ethanolamine phosphotransferase activity"/>
    <property type="evidence" value="ECO:0007669"/>
    <property type="project" value="UniProtKB-UniRule"/>
</dbReference>
<dbReference type="Pfam" id="PF04987">
    <property type="entry name" value="PigN"/>
    <property type="match status" value="1"/>
</dbReference>
<feature type="domain" description="Sulfatase N-terminal" evidence="15">
    <location>
        <begin position="281"/>
        <end position="359"/>
    </location>
</feature>
<evidence type="ECO:0000256" key="3">
    <source>
        <dbReference type="ARBA" id="ARBA00008400"/>
    </source>
</evidence>
<evidence type="ECO:0000256" key="2">
    <source>
        <dbReference type="ARBA" id="ARBA00004687"/>
    </source>
</evidence>